<dbReference type="Gene3D" id="3.30.300.20">
    <property type="match status" value="1"/>
</dbReference>
<dbReference type="NCBIfam" id="TIGR01009">
    <property type="entry name" value="rpsC_bact"/>
    <property type="match status" value="1"/>
</dbReference>
<dbReference type="SUPFAM" id="SSF54814">
    <property type="entry name" value="Prokaryotic type KH domain (KH-domain type II)"/>
    <property type="match status" value="1"/>
</dbReference>
<dbReference type="Proteomes" id="UP001214441">
    <property type="component" value="Unassembled WGS sequence"/>
</dbReference>
<evidence type="ECO:0000256" key="9">
    <source>
        <dbReference type="RuleBase" id="RU003624"/>
    </source>
</evidence>
<dbReference type="InterPro" id="IPR005704">
    <property type="entry name" value="Ribosomal_uS3_bac-typ"/>
</dbReference>
<dbReference type="Pfam" id="PF07650">
    <property type="entry name" value="KH_2"/>
    <property type="match status" value="1"/>
</dbReference>
<dbReference type="CDD" id="cd02412">
    <property type="entry name" value="KH-II_30S_S3"/>
    <property type="match status" value="1"/>
</dbReference>
<dbReference type="InterPro" id="IPR018280">
    <property type="entry name" value="Ribosomal_uS3_CS"/>
</dbReference>
<feature type="compositionally biased region" description="Low complexity" evidence="10">
    <location>
        <begin position="260"/>
        <end position="288"/>
    </location>
</feature>
<feature type="compositionally biased region" description="Low complexity" evidence="10">
    <location>
        <begin position="216"/>
        <end position="226"/>
    </location>
</feature>
<dbReference type="GO" id="GO:0005840">
    <property type="term" value="C:ribosome"/>
    <property type="evidence" value="ECO:0007669"/>
    <property type="project" value="UniProtKB-KW"/>
</dbReference>
<evidence type="ECO:0000256" key="2">
    <source>
        <dbReference type="ARBA" id="ARBA00022730"/>
    </source>
</evidence>
<comment type="function">
    <text evidence="6 8">Binds the lower part of the 30S subunit head. Binds mRNA in the 70S ribosome, positioning it for translation.</text>
</comment>
<keyword evidence="3 8" id="KW-0694">RNA-binding</keyword>
<dbReference type="InterPro" id="IPR004087">
    <property type="entry name" value="KH_dom"/>
</dbReference>
<comment type="similarity">
    <text evidence="1 8 9">Belongs to the universal ribosomal protein uS3 family.</text>
</comment>
<dbReference type="PROSITE" id="PS50823">
    <property type="entry name" value="KH_TYPE_2"/>
    <property type="match status" value="1"/>
</dbReference>
<proteinExistence type="inferred from homology"/>
<evidence type="ECO:0000256" key="3">
    <source>
        <dbReference type="ARBA" id="ARBA00022884"/>
    </source>
</evidence>
<dbReference type="InterPro" id="IPR015946">
    <property type="entry name" value="KH_dom-like_a/b"/>
</dbReference>
<dbReference type="PANTHER" id="PTHR11760">
    <property type="entry name" value="30S/40S RIBOSOMAL PROTEIN S3"/>
    <property type="match status" value="1"/>
</dbReference>
<evidence type="ECO:0000313" key="12">
    <source>
        <dbReference type="EMBL" id="MDJ1137637.1"/>
    </source>
</evidence>
<dbReference type="Gene3D" id="3.30.1140.32">
    <property type="entry name" value="Ribosomal protein S3, C-terminal domain"/>
    <property type="match status" value="1"/>
</dbReference>
<evidence type="ECO:0000256" key="7">
    <source>
        <dbReference type="ARBA" id="ARBA00035257"/>
    </source>
</evidence>
<evidence type="ECO:0000259" key="11">
    <source>
        <dbReference type="PROSITE" id="PS50823"/>
    </source>
</evidence>
<dbReference type="Pfam" id="PF00189">
    <property type="entry name" value="Ribosomal_S3_C"/>
    <property type="match status" value="1"/>
</dbReference>
<dbReference type="PANTHER" id="PTHR11760:SF19">
    <property type="entry name" value="SMALL RIBOSOMAL SUBUNIT PROTEIN US3C"/>
    <property type="match status" value="1"/>
</dbReference>
<keyword evidence="13" id="KW-1185">Reference proteome</keyword>
<evidence type="ECO:0000256" key="1">
    <source>
        <dbReference type="ARBA" id="ARBA00010761"/>
    </source>
</evidence>
<keyword evidence="4 8" id="KW-0689">Ribosomal protein</keyword>
<dbReference type="PROSITE" id="PS00548">
    <property type="entry name" value="RIBOSOMAL_S3"/>
    <property type="match status" value="1"/>
</dbReference>
<organism evidence="12 13">
    <name type="scientific">Streptomyces iconiensis</name>
    <dbReference type="NCBI Taxonomy" id="1384038"/>
    <lineage>
        <taxon>Bacteria</taxon>
        <taxon>Bacillati</taxon>
        <taxon>Actinomycetota</taxon>
        <taxon>Actinomycetes</taxon>
        <taxon>Kitasatosporales</taxon>
        <taxon>Streptomycetaceae</taxon>
        <taxon>Streptomyces</taxon>
    </lineage>
</organism>
<evidence type="ECO:0000256" key="5">
    <source>
        <dbReference type="ARBA" id="ARBA00023274"/>
    </source>
</evidence>
<comment type="subunit">
    <text evidence="8">Part of the 30S ribosomal subunit. Forms a tight complex with proteins S10 and S14.</text>
</comment>
<protein>
    <recommendedName>
        <fullName evidence="7 8">Small ribosomal subunit protein uS3</fullName>
    </recommendedName>
</protein>
<comment type="caution">
    <text evidence="12">The sequence shown here is derived from an EMBL/GenBank/DDBJ whole genome shotgun (WGS) entry which is preliminary data.</text>
</comment>
<evidence type="ECO:0000313" key="13">
    <source>
        <dbReference type="Proteomes" id="UP001214441"/>
    </source>
</evidence>
<dbReference type="InterPro" id="IPR009019">
    <property type="entry name" value="KH_sf_prok-type"/>
</dbReference>
<dbReference type="InterPro" id="IPR057258">
    <property type="entry name" value="Ribosomal_uS3"/>
</dbReference>
<dbReference type="HAMAP" id="MF_01309_B">
    <property type="entry name" value="Ribosomal_uS3_B"/>
    <property type="match status" value="1"/>
</dbReference>
<evidence type="ECO:0000256" key="8">
    <source>
        <dbReference type="HAMAP-Rule" id="MF_01309"/>
    </source>
</evidence>
<feature type="compositionally biased region" description="Gly residues" evidence="10">
    <location>
        <begin position="227"/>
        <end position="248"/>
    </location>
</feature>
<dbReference type="InterPro" id="IPR036419">
    <property type="entry name" value="Ribosomal_S3_C_sf"/>
</dbReference>
<gene>
    <name evidence="8 12" type="primary">rpsC</name>
    <name evidence="12" type="ORF">NMN56_037930</name>
</gene>
<dbReference type="EMBL" id="JANCPR020000062">
    <property type="protein sequence ID" value="MDJ1137637.1"/>
    <property type="molecule type" value="Genomic_DNA"/>
</dbReference>
<sequence length="288" mass="31022">MGQKVNPHGFRLGITTDFKSRWYADKLYKDYVKEDVAIRKLLTQGMERAGISKVEIERTRDRVRVDVHTARPGIVIGRRGAEADRLRGNLEKLTGKQIQFNILEVKNPETDAQLVAQAVAEQLSSRVSFRRAMRKSMQTAMKAGAKGIKIQCGGRLGGAEMSRSEFYREGRVPLHTLRANVDYGFFEAKTTFGRIGVKVWIYKGDVKNIAEVRAENAAARAGNRPSRGGGGGGGGAERPRRGGGGGGGGERRGRKPQQQSAGAEAPKAEAATTAAPAEAPSSTGGTEA</sequence>
<dbReference type="SUPFAM" id="SSF54821">
    <property type="entry name" value="Ribosomal protein S3 C-terminal domain"/>
    <property type="match status" value="1"/>
</dbReference>
<evidence type="ECO:0000256" key="10">
    <source>
        <dbReference type="SAM" id="MobiDB-lite"/>
    </source>
</evidence>
<accession>A0ABT7A9B8</accession>
<keyword evidence="5 8" id="KW-0687">Ribonucleoprotein</keyword>
<dbReference type="InterPro" id="IPR001351">
    <property type="entry name" value="Ribosomal_uS3_C"/>
</dbReference>
<feature type="domain" description="KH type-2" evidence="11">
    <location>
        <begin position="38"/>
        <end position="106"/>
    </location>
</feature>
<evidence type="ECO:0000256" key="4">
    <source>
        <dbReference type="ARBA" id="ARBA00022980"/>
    </source>
</evidence>
<feature type="region of interest" description="Disordered" evidence="10">
    <location>
        <begin position="216"/>
        <end position="288"/>
    </location>
</feature>
<keyword evidence="2 8" id="KW-0699">rRNA-binding</keyword>
<dbReference type="InterPro" id="IPR004044">
    <property type="entry name" value="KH_dom_type_2"/>
</dbReference>
<evidence type="ECO:0000256" key="6">
    <source>
        <dbReference type="ARBA" id="ARBA00024998"/>
    </source>
</evidence>
<name>A0ABT7A9B8_9ACTN</name>
<dbReference type="RefSeq" id="WP_274040323.1">
    <property type="nucleotide sequence ID" value="NZ_JANCPR020000062.1"/>
</dbReference>
<dbReference type="SMART" id="SM00322">
    <property type="entry name" value="KH"/>
    <property type="match status" value="1"/>
</dbReference>
<reference evidence="12 13" key="1">
    <citation type="submission" date="2023-05" db="EMBL/GenBank/DDBJ databases">
        <title>Streptantibioticus silvisoli sp. nov., acidotolerant actinomycetes 1 from pine litter.</title>
        <authorList>
            <person name="Swiecimska M."/>
            <person name="Golinska P."/>
            <person name="Sangal V."/>
            <person name="Wachnowicz B."/>
            <person name="Goodfellow M."/>
        </authorList>
    </citation>
    <scope>NUCLEOTIDE SEQUENCE [LARGE SCALE GENOMIC DNA]</scope>
    <source>
        <strain evidence="12 13">DSM 42109</strain>
    </source>
</reference>